<name>A0A0W1KL49_9ACTO</name>
<dbReference type="SMART" id="SM00990">
    <property type="entry name" value="VRR_NUC"/>
    <property type="match status" value="1"/>
</dbReference>
<dbReference type="AlphaFoldDB" id="A0A0W1KL49"/>
<dbReference type="InterPro" id="IPR014883">
    <property type="entry name" value="VRR_NUC"/>
</dbReference>
<dbReference type="Proteomes" id="UP000054404">
    <property type="component" value="Unassembled WGS sequence"/>
</dbReference>
<dbReference type="GO" id="GO:0004518">
    <property type="term" value="F:nuclease activity"/>
    <property type="evidence" value="ECO:0007669"/>
    <property type="project" value="UniProtKB-KW"/>
</dbReference>
<dbReference type="GO" id="GO:0016788">
    <property type="term" value="F:hydrolase activity, acting on ester bonds"/>
    <property type="evidence" value="ECO:0007669"/>
    <property type="project" value="InterPro"/>
</dbReference>
<evidence type="ECO:0000256" key="3">
    <source>
        <dbReference type="ARBA" id="ARBA00022801"/>
    </source>
</evidence>
<evidence type="ECO:0000313" key="5">
    <source>
        <dbReference type="Proteomes" id="UP000054404"/>
    </source>
</evidence>
<dbReference type="OrthoDB" id="6706702at2"/>
<dbReference type="InterPro" id="IPR011856">
    <property type="entry name" value="tRNA_endonuc-like_dom_sf"/>
</dbReference>
<keyword evidence="3" id="KW-0378">Hydrolase</keyword>
<dbReference type="RefSeq" id="WP_062613128.1">
    <property type="nucleotide sequence ID" value="NZ_CP127099.1"/>
</dbReference>
<evidence type="ECO:0000313" key="4">
    <source>
        <dbReference type="EMBL" id="KTF04690.1"/>
    </source>
</evidence>
<dbReference type="Gene3D" id="3.40.1350.10">
    <property type="match status" value="1"/>
</dbReference>
<dbReference type="EMBL" id="LNIZ01000002">
    <property type="protein sequence ID" value="KTF04690.1"/>
    <property type="molecule type" value="Genomic_DNA"/>
</dbReference>
<sequence length="92" mass="10078">MNERTIEHQLKKAVEASGGLCWKLVCPGTSGVPDRICLMDSRAVFVELKAAGKQPRPIQQRRMNQLREQGFTALVVDSVDGIQEVLDALSAA</sequence>
<dbReference type="STRING" id="59561.AQZ59_00680"/>
<evidence type="ECO:0000256" key="1">
    <source>
        <dbReference type="ARBA" id="ARBA00001946"/>
    </source>
</evidence>
<protein>
    <submittedName>
        <fullName evidence="4">VRR-NUC domain protein</fullName>
    </submittedName>
</protein>
<dbReference type="PATRIC" id="fig|59561.3.peg.675"/>
<organism evidence="4 5">
    <name type="scientific">Trueperella bernardiae</name>
    <dbReference type="NCBI Taxonomy" id="59561"/>
    <lineage>
        <taxon>Bacteria</taxon>
        <taxon>Bacillati</taxon>
        <taxon>Actinomycetota</taxon>
        <taxon>Actinomycetes</taxon>
        <taxon>Actinomycetales</taxon>
        <taxon>Actinomycetaceae</taxon>
        <taxon>Trueperella</taxon>
    </lineage>
</organism>
<evidence type="ECO:0000256" key="2">
    <source>
        <dbReference type="ARBA" id="ARBA00022722"/>
    </source>
</evidence>
<comment type="cofactor">
    <cofactor evidence="1">
        <name>Mg(2+)</name>
        <dbReference type="ChEBI" id="CHEBI:18420"/>
    </cofactor>
</comment>
<keyword evidence="5" id="KW-1185">Reference proteome</keyword>
<reference evidence="4 5" key="1">
    <citation type="submission" date="2015-11" db="EMBL/GenBank/DDBJ databases">
        <title>Draft Genome Sequence of the Type Strain Trueperella bernardiae LCDC 89-0504T, Isolated from Blood Culture.</title>
        <authorList>
            <person name="Bernier A.-M."/>
            <person name="Bernard K."/>
        </authorList>
    </citation>
    <scope>NUCLEOTIDE SEQUENCE [LARGE SCALE GENOMIC DNA]</scope>
    <source>
        <strain evidence="4 5">LCDC 89-0504</strain>
    </source>
</reference>
<dbReference type="GO" id="GO:0003676">
    <property type="term" value="F:nucleic acid binding"/>
    <property type="evidence" value="ECO:0007669"/>
    <property type="project" value="InterPro"/>
</dbReference>
<accession>A0A0W1KL49</accession>
<proteinExistence type="predicted"/>
<keyword evidence="2" id="KW-0540">Nuclease</keyword>
<comment type="caution">
    <text evidence="4">The sequence shown here is derived from an EMBL/GenBank/DDBJ whole genome shotgun (WGS) entry which is preliminary data.</text>
</comment>
<gene>
    <name evidence="4" type="ORF">AQZ59_00680</name>
</gene>